<feature type="transmembrane region" description="Helical" evidence="2">
    <location>
        <begin position="113"/>
        <end position="137"/>
    </location>
</feature>
<dbReference type="AlphaFoldDB" id="A0A9P7ZFF7"/>
<dbReference type="Proteomes" id="UP000887229">
    <property type="component" value="Unassembled WGS sequence"/>
</dbReference>
<feature type="compositionally biased region" description="Low complexity" evidence="1">
    <location>
        <begin position="26"/>
        <end position="52"/>
    </location>
</feature>
<organism evidence="3 4">
    <name type="scientific">Emericellopsis atlantica</name>
    <dbReference type="NCBI Taxonomy" id="2614577"/>
    <lineage>
        <taxon>Eukaryota</taxon>
        <taxon>Fungi</taxon>
        <taxon>Dikarya</taxon>
        <taxon>Ascomycota</taxon>
        <taxon>Pezizomycotina</taxon>
        <taxon>Sordariomycetes</taxon>
        <taxon>Hypocreomycetidae</taxon>
        <taxon>Hypocreales</taxon>
        <taxon>Bionectriaceae</taxon>
        <taxon>Emericellopsis</taxon>
    </lineage>
</organism>
<evidence type="ECO:0000256" key="1">
    <source>
        <dbReference type="SAM" id="MobiDB-lite"/>
    </source>
</evidence>
<feature type="compositionally biased region" description="Basic and acidic residues" evidence="1">
    <location>
        <begin position="9"/>
        <end position="25"/>
    </location>
</feature>
<proteinExistence type="predicted"/>
<dbReference type="GeneID" id="70290118"/>
<dbReference type="RefSeq" id="XP_046114761.1">
    <property type="nucleotide sequence ID" value="XM_046259215.1"/>
</dbReference>
<feature type="compositionally biased region" description="Polar residues" evidence="1">
    <location>
        <begin position="56"/>
        <end position="71"/>
    </location>
</feature>
<feature type="compositionally biased region" description="Basic residues" evidence="1">
    <location>
        <begin position="91"/>
        <end position="103"/>
    </location>
</feature>
<name>A0A9P7ZFF7_9HYPO</name>
<accession>A0A9P7ZFF7</accession>
<comment type="caution">
    <text evidence="3">The sequence shown here is derived from an EMBL/GenBank/DDBJ whole genome shotgun (WGS) entry which is preliminary data.</text>
</comment>
<evidence type="ECO:0000313" key="4">
    <source>
        <dbReference type="Proteomes" id="UP000887229"/>
    </source>
</evidence>
<protein>
    <submittedName>
        <fullName evidence="3">Uncharacterized protein</fullName>
    </submittedName>
</protein>
<feature type="region of interest" description="Disordered" evidence="1">
    <location>
        <begin position="1"/>
        <end position="103"/>
    </location>
</feature>
<gene>
    <name evidence="3" type="ORF">F5Z01DRAFT_343251</name>
</gene>
<dbReference type="EMBL" id="MU251273">
    <property type="protein sequence ID" value="KAG9250837.1"/>
    <property type="molecule type" value="Genomic_DNA"/>
</dbReference>
<keyword evidence="2" id="KW-1133">Transmembrane helix</keyword>
<keyword evidence="2" id="KW-0472">Membrane</keyword>
<keyword evidence="4" id="KW-1185">Reference proteome</keyword>
<keyword evidence="2" id="KW-0812">Transmembrane</keyword>
<evidence type="ECO:0000313" key="3">
    <source>
        <dbReference type="EMBL" id="KAG9250837.1"/>
    </source>
</evidence>
<sequence length="715" mass="81186">MPVTRAQRARADKDSGDAFLHRDQTPRAARATQRRSAPPASTMTAAASAISACEATDTSGSATGGSMSRRVTTVRRATISVPLKPTAKPAPSRRRSPSIAKPPKKRFGLLRSLLPPLLGIFTGILLFFSITLGLIHLEHRRAPPPPLFGDIHRPLIDLANAVTAVPPSLRNETFTFQRAIWNATQYLDELCTTPRAWHRRWAGLVNEDGLFKYDMWADPIAEDGEFARAMRNYMAPGLGRLEDVDARERMDRLADLCMDLKQSTEALGHVASRELQHGAPLRLAWILRDLRYDLEDLEARQGKEWEWDAMRLYLQHLSQTETVSEAYLTHEIHEFLDAATEEKFKRHTRKNKSAYKTSSTAYHLSWSLKVGAVLDLAVQRMNVSQQLRDLNSHAQIITEKLERACCTNHRAKSKVLCCRDVQRAQKTGTSWTTGLDAAAVDFAQYARGVAKALDTADHLRRLVYGVHTRYAFAHPHWVLHTPEDLTRPPTSRPADTLNLTIKRGTTRGPQEVDDRDAWRKLWCWNWRIAQAKPLLVYPVCATDTIHALRAPFSYPDGTNKDVLDNPWPSVTTLGRAQRSALQVDESLRQCQSDTVTRPFSEADLHSIARYGLSPWIVHRSSNTNSHTRRPRWLQALASAPTNLVPLLNLVPRCLLPRAEVKLPPLDVQIRELELAEETLRKWEAATWPRTSTIDNDAWHEYVWDRLSRRYWEEYA</sequence>
<reference evidence="3" key="1">
    <citation type="journal article" date="2021" name="IMA Fungus">
        <title>Genomic characterization of three marine fungi, including Emericellopsis atlantica sp. nov. with signatures of a generalist lifestyle and marine biomass degradation.</title>
        <authorList>
            <person name="Hagestad O.C."/>
            <person name="Hou L."/>
            <person name="Andersen J.H."/>
            <person name="Hansen E.H."/>
            <person name="Altermark B."/>
            <person name="Li C."/>
            <person name="Kuhnert E."/>
            <person name="Cox R.J."/>
            <person name="Crous P.W."/>
            <person name="Spatafora J.W."/>
            <person name="Lail K."/>
            <person name="Amirebrahimi M."/>
            <person name="Lipzen A."/>
            <person name="Pangilinan J."/>
            <person name="Andreopoulos W."/>
            <person name="Hayes R.D."/>
            <person name="Ng V."/>
            <person name="Grigoriev I.V."/>
            <person name="Jackson S.A."/>
            <person name="Sutton T.D.S."/>
            <person name="Dobson A.D.W."/>
            <person name="Rama T."/>
        </authorList>
    </citation>
    <scope>NUCLEOTIDE SEQUENCE</scope>
    <source>
        <strain evidence="3">TS7</strain>
    </source>
</reference>
<evidence type="ECO:0000256" key="2">
    <source>
        <dbReference type="SAM" id="Phobius"/>
    </source>
</evidence>